<evidence type="ECO:0000313" key="5">
    <source>
        <dbReference type="EMBL" id="PWG04541.1"/>
    </source>
</evidence>
<dbReference type="EMBL" id="QFFG01000005">
    <property type="protein sequence ID" value="PWG04541.1"/>
    <property type="molecule type" value="Genomic_DNA"/>
</dbReference>
<keyword evidence="1" id="KW-0805">Transcription regulation</keyword>
<sequence>MKIDGIDKKIIRSLVKDARIPILTIAREVGISGAAIHQRLRKLEKAKLIHGYHMKINHSSIGYDTTSFVGIHLEPVAVLSSIIKRLKEIPEVLESHYTTGDYSIFIKIMCKNNQDLIRILETKIQQIKGVSKIETFISLEQQIDRQIHI</sequence>
<comment type="caution">
    <text evidence="5">The sequence shown here is derived from an EMBL/GenBank/DDBJ whole genome shotgun (WGS) entry which is preliminary data.</text>
</comment>
<dbReference type="InterPro" id="IPR000485">
    <property type="entry name" value="AsnC-type_HTH_dom"/>
</dbReference>
<dbReference type="InterPro" id="IPR036390">
    <property type="entry name" value="WH_DNA-bd_sf"/>
</dbReference>
<evidence type="ECO:0000256" key="1">
    <source>
        <dbReference type="ARBA" id="ARBA00023015"/>
    </source>
</evidence>
<dbReference type="GO" id="GO:0005829">
    <property type="term" value="C:cytosol"/>
    <property type="evidence" value="ECO:0007669"/>
    <property type="project" value="TreeGrafter"/>
</dbReference>
<protein>
    <submittedName>
        <fullName evidence="5">Transcriptional regulator</fullName>
    </submittedName>
</protein>
<feature type="domain" description="HTH asnC-type" evidence="4">
    <location>
        <begin position="3"/>
        <end position="64"/>
    </location>
</feature>
<dbReference type="InterPro" id="IPR011008">
    <property type="entry name" value="Dimeric_a/b-barrel"/>
</dbReference>
<dbReference type="GO" id="GO:0043565">
    <property type="term" value="F:sequence-specific DNA binding"/>
    <property type="evidence" value="ECO:0007669"/>
    <property type="project" value="InterPro"/>
</dbReference>
<dbReference type="Gene3D" id="1.10.10.10">
    <property type="entry name" value="Winged helix-like DNA-binding domain superfamily/Winged helix DNA-binding domain"/>
    <property type="match status" value="1"/>
</dbReference>
<dbReference type="SUPFAM" id="SSF46785">
    <property type="entry name" value="Winged helix' DNA-binding domain"/>
    <property type="match status" value="1"/>
</dbReference>
<dbReference type="PRINTS" id="PR00033">
    <property type="entry name" value="HTHASNC"/>
</dbReference>
<dbReference type="SMART" id="SM00344">
    <property type="entry name" value="HTH_ASNC"/>
    <property type="match status" value="1"/>
</dbReference>
<proteinExistence type="predicted"/>
<dbReference type="PANTHER" id="PTHR30154:SF34">
    <property type="entry name" value="TRANSCRIPTIONAL REGULATOR AZLB"/>
    <property type="match status" value="1"/>
</dbReference>
<evidence type="ECO:0000259" key="4">
    <source>
        <dbReference type="PROSITE" id="PS50956"/>
    </source>
</evidence>
<name>A0A2U2J8D7_9FLAO</name>
<evidence type="ECO:0000256" key="3">
    <source>
        <dbReference type="ARBA" id="ARBA00023163"/>
    </source>
</evidence>
<organism evidence="5 6">
    <name type="scientific">Polaribacter aquimarinus</name>
    <dbReference type="NCBI Taxonomy" id="2100726"/>
    <lineage>
        <taxon>Bacteria</taxon>
        <taxon>Pseudomonadati</taxon>
        <taxon>Bacteroidota</taxon>
        <taxon>Flavobacteriia</taxon>
        <taxon>Flavobacteriales</taxon>
        <taxon>Flavobacteriaceae</taxon>
    </lineage>
</organism>
<keyword evidence="3" id="KW-0804">Transcription</keyword>
<dbReference type="InterPro" id="IPR019888">
    <property type="entry name" value="Tscrpt_reg_AsnC-like"/>
</dbReference>
<gene>
    <name evidence="5" type="ORF">DIS07_11365</name>
</gene>
<dbReference type="OrthoDB" id="1094536at2"/>
<keyword evidence="6" id="KW-1185">Reference proteome</keyword>
<dbReference type="Pfam" id="PF01037">
    <property type="entry name" value="AsnC_trans_reg"/>
    <property type="match status" value="1"/>
</dbReference>
<dbReference type="Pfam" id="PF13404">
    <property type="entry name" value="HTH_AsnC-type"/>
    <property type="match status" value="1"/>
</dbReference>
<dbReference type="PANTHER" id="PTHR30154">
    <property type="entry name" value="LEUCINE-RESPONSIVE REGULATORY PROTEIN"/>
    <property type="match status" value="1"/>
</dbReference>
<dbReference type="InterPro" id="IPR036388">
    <property type="entry name" value="WH-like_DNA-bd_sf"/>
</dbReference>
<dbReference type="AlphaFoldDB" id="A0A2U2J8D7"/>
<evidence type="ECO:0000313" key="6">
    <source>
        <dbReference type="Proteomes" id="UP000245670"/>
    </source>
</evidence>
<dbReference type="SUPFAM" id="SSF54909">
    <property type="entry name" value="Dimeric alpha+beta barrel"/>
    <property type="match status" value="1"/>
</dbReference>
<dbReference type="Proteomes" id="UP000245670">
    <property type="component" value="Unassembled WGS sequence"/>
</dbReference>
<accession>A0A2U2J8D7</accession>
<dbReference type="PROSITE" id="PS50956">
    <property type="entry name" value="HTH_ASNC_2"/>
    <property type="match status" value="1"/>
</dbReference>
<keyword evidence="2" id="KW-0238">DNA-binding</keyword>
<dbReference type="Gene3D" id="3.30.70.920">
    <property type="match status" value="1"/>
</dbReference>
<dbReference type="RefSeq" id="WP_109405381.1">
    <property type="nucleotide sequence ID" value="NZ_QFFG01000005.1"/>
</dbReference>
<evidence type="ECO:0000256" key="2">
    <source>
        <dbReference type="ARBA" id="ARBA00023125"/>
    </source>
</evidence>
<dbReference type="GO" id="GO:0043200">
    <property type="term" value="P:response to amino acid"/>
    <property type="evidence" value="ECO:0007669"/>
    <property type="project" value="TreeGrafter"/>
</dbReference>
<dbReference type="InterPro" id="IPR019887">
    <property type="entry name" value="Tscrpt_reg_AsnC/Lrp_C"/>
</dbReference>
<reference evidence="5 6" key="1">
    <citation type="submission" date="2018-05" db="EMBL/GenBank/DDBJ databases">
        <title>Polaribacter aquimarinus sp. nov., isolated from sediment in a sediment of sea.</title>
        <authorList>
            <person name="Lu D."/>
        </authorList>
    </citation>
    <scope>NUCLEOTIDE SEQUENCE [LARGE SCALE GENOMIC DNA]</scope>
    <source>
        <strain evidence="5 6">ZY113</strain>
    </source>
</reference>